<dbReference type="EMBL" id="VULR01000012">
    <property type="protein sequence ID" value="MSS43915.1"/>
    <property type="molecule type" value="Genomic_DNA"/>
</dbReference>
<dbReference type="AlphaFoldDB" id="A0A844FJ62"/>
<sequence length="403" mass="46784">MNKLKKSKKALIIALVLIPIVLGSLLYVKNGKVKNATNLIIGRTIDFVKGKLRTGSTNAEKEEKKISLSDYYLSLKNSEAADKLYIVKMNDKGLFNDLIRLMNRKSADKTSEVLKLIRNIELKKDFLSSTYDEIQEEKQIEIKREIETLESMDTLAGIRKVERMANEYGDYMEIFPYVIDRMEDEKASELLFYMDNNIKKEIMSELEIKKRNNLERIILQKEIKYDKLKNLARSYDSKPTDEVIKEIGNKEVYSIEELSYIYMNLSVEKAAEILSRIKEDELVEEIFVYLEREEELRKSNDSKTAEINEAVKFLREYNSKIDELVEVYERMSASNVAKITEKMLENTEKVTSLEIDSMPIYEISDSTIVVDVLRKMKKTSLSKIINNMNTKKASQLTQMLASP</sequence>
<accession>A0A844FJ62</accession>
<keyword evidence="4" id="KW-1185">Reference proteome</keyword>
<name>A0A844FJ62_9FIRM</name>
<dbReference type="Proteomes" id="UP000462760">
    <property type="component" value="Unassembled WGS sequence"/>
</dbReference>
<dbReference type="OrthoDB" id="1705722at2"/>
<dbReference type="SUPFAM" id="SSF158791">
    <property type="entry name" value="MgtE N-terminal domain-like"/>
    <property type="match status" value="1"/>
</dbReference>
<organism evidence="2 3">
    <name type="scientific">Anaerosalibacter bizertensis</name>
    <dbReference type="NCBI Taxonomy" id="932217"/>
    <lineage>
        <taxon>Bacteria</taxon>
        <taxon>Bacillati</taxon>
        <taxon>Bacillota</taxon>
        <taxon>Tissierellia</taxon>
        <taxon>Tissierellales</taxon>
        <taxon>Sporanaerobacteraceae</taxon>
        <taxon>Anaerosalibacter</taxon>
    </lineage>
</organism>
<dbReference type="RefSeq" id="WP_154484591.1">
    <property type="nucleotide sequence ID" value="NZ_JAHLOA010000004.1"/>
</dbReference>
<gene>
    <name evidence="2" type="ORF">FYJ27_09275</name>
    <name evidence="1" type="ORF">L0P62_00605</name>
</gene>
<evidence type="ECO:0000313" key="3">
    <source>
        <dbReference type="Proteomes" id="UP000462760"/>
    </source>
</evidence>
<evidence type="ECO:0000313" key="2">
    <source>
        <dbReference type="EMBL" id="MSS43915.1"/>
    </source>
</evidence>
<comment type="caution">
    <text evidence="2">The sequence shown here is derived from an EMBL/GenBank/DDBJ whole genome shotgun (WGS) entry which is preliminary data.</text>
</comment>
<evidence type="ECO:0000313" key="4">
    <source>
        <dbReference type="Proteomes" id="UP001108123"/>
    </source>
</evidence>
<protein>
    <submittedName>
        <fullName evidence="2">Uncharacterized protein</fullName>
    </submittedName>
</protein>
<proteinExistence type="predicted"/>
<reference evidence="1" key="2">
    <citation type="submission" date="2022-01" db="EMBL/GenBank/DDBJ databases">
        <title>Collection of gut derived symbiotic bacterial strains cultured from healthy donors.</title>
        <authorList>
            <person name="Lin H."/>
            <person name="Kohout C."/>
            <person name="Waligurski E."/>
            <person name="Pamer E.G."/>
        </authorList>
    </citation>
    <scope>NUCLEOTIDE SEQUENCE</scope>
    <source>
        <strain evidence="1">MSK.14.39</strain>
    </source>
</reference>
<dbReference type="EMBL" id="JAKNID010000002">
    <property type="protein sequence ID" value="MCG4563938.1"/>
    <property type="molecule type" value="Genomic_DNA"/>
</dbReference>
<reference evidence="2 3" key="1">
    <citation type="submission" date="2019-08" db="EMBL/GenBank/DDBJ databases">
        <title>In-depth cultivation of the pig gut microbiome towards novel bacterial diversity and tailored functional studies.</title>
        <authorList>
            <person name="Wylensek D."/>
            <person name="Hitch T.C.A."/>
            <person name="Clavel T."/>
        </authorList>
    </citation>
    <scope>NUCLEOTIDE SEQUENCE [LARGE SCALE GENOMIC DNA]</scope>
    <source>
        <strain evidence="2 3">Med78-601-WT-4W-RMD-3</strain>
    </source>
</reference>
<dbReference type="Proteomes" id="UP001108123">
    <property type="component" value="Unassembled WGS sequence"/>
</dbReference>
<evidence type="ECO:0000313" key="1">
    <source>
        <dbReference type="EMBL" id="MCG4563938.1"/>
    </source>
</evidence>